<dbReference type="AlphaFoldDB" id="A0A8J3S0J2"/>
<dbReference type="Proteomes" id="UP000655044">
    <property type="component" value="Unassembled WGS sequence"/>
</dbReference>
<organism evidence="1 2">
    <name type="scientific">Planobispora rosea</name>
    <dbReference type="NCBI Taxonomy" id="35762"/>
    <lineage>
        <taxon>Bacteria</taxon>
        <taxon>Bacillati</taxon>
        <taxon>Actinomycetota</taxon>
        <taxon>Actinomycetes</taxon>
        <taxon>Streptosporangiales</taxon>
        <taxon>Streptosporangiaceae</taxon>
        <taxon>Planobispora</taxon>
    </lineage>
</organism>
<dbReference type="RefSeq" id="WP_189241927.1">
    <property type="nucleotide sequence ID" value="NZ_BMQP01000006.1"/>
</dbReference>
<name>A0A8J3S0J2_PLARO</name>
<evidence type="ECO:0000313" key="1">
    <source>
        <dbReference type="EMBL" id="GIH84788.1"/>
    </source>
</evidence>
<dbReference type="EMBL" id="BOOI01000026">
    <property type="protein sequence ID" value="GIH84788.1"/>
    <property type="molecule type" value="Genomic_DNA"/>
</dbReference>
<keyword evidence="2" id="KW-1185">Reference proteome</keyword>
<protein>
    <submittedName>
        <fullName evidence="1">Uncharacterized protein</fullName>
    </submittedName>
</protein>
<evidence type="ECO:0000313" key="2">
    <source>
        <dbReference type="Proteomes" id="UP000655044"/>
    </source>
</evidence>
<reference evidence="1" key="1">
    <citation type="submission" date="2021-01" db="EMBL/GenBank/DDBJ databases">
        <title>Whole genome shotgun sequence of Planobispora rosea NBRC 15558.</title>
        <authorList>
            <person name="Komaki H."/>
            <person name="Tamura T."/>
        </authorList>
    </citation>
    <scope>NUCLEOTIDE SEQUENCE</scope>
    <source>
        <strain evidence="1">NBRC 15558</strain>
    </source>
</reference>
<gene>
    <name evidence="1" type="ORF">Pro02_31960</name>
</gene>
<accession>A0A8J3S0J2</accession>
<sequence>MDLKEYIEMFKDGGVKAMLDWDALRDMDCAVSTVYSRSRDLLSSIFTVWYERPDGTNGDWRNRTDRPLRVGDVYRTHSTWPEVRRRRIAALSDTFRREPEPVQLVLPAYSLGDERLLLLDGTHRSVAAHLAGADVRLFIFMVKGPVDDKILPDLMHF</sequence>
<comment type="caution">
    <text evidence="1">The sequence shown here is derived from an EMBL/GenBank/DDBJ whole genome shotgun (WGS) entry which is preliminary data.</text>
</comment>
<proteinExistence type="predicted"/>